<sequence>MIDGCKNVHSNGKWFFNISIQDKLNTPVKEHILKLMGFLAKANDNEVKLDLNTHIEIMFKSLTYEFTSFRATFNLGNKALTLTQLIKELQSYELMLNGGKQKAKAKKKLSKSSVPPHVDKKKTKKLKDPKKIKYFFYNRK</sequence>
<reference evidence="2 3" key="1">
    <citation type="journal article" date="2021" name="Plant Biotechnol. J.">
        <title>Multi-omics assisted identification of the key and species-specific regulatory components of drought-tolerant mechanisms in Gossypium stocksii.</title>
        <authorList>
            <person name="Yu D."/>
            <person name="Ke L."/>
            <person name="Zhang D."/>
            <person name="Wu Y."/>
            <person name="Sun Y."/>
            <person name="Mei J."/>
            <person name="Sun J."/>
            <person name="Sun Y."/>
        </authorList>
    </citation>
    <scope>NUCLEOTIDE SEQUENCE [LARGE SCALE GENOMIC DNA]</scope>
    <source>
        <strain evidence="3">cv. E1</strain>
        <tissue evidence="2">Leaf</tissue>
    </source>
</reference>
<feature type="region of interest" description="Disordered" evidence="1">
    <location>
        <begin position="104"/>
        <end position="126"/>
    </location>
</feature>
<evidence type="ECO:0000256" key="1">
    <source>
        <dbReference type="SAM" id="MobiDB-lite"/>
    </source>
</evidence>
<dbReference type="OrthoDB" id="1194413at2759"/>
<accession>A0A9D3WDG4</accession>
<evidence type="ECO:0000313" key="2">
    <source>
        <dbReference type="EMBL" id="KAH1122564.1"/>
    </source>
</evidence>
<dbReference type="EMBL" id="JAIQCV010000002">
    <property type="protein sequence ID" value="KAH1122564.1"/>
    <property type="molecule type" value="Genomic_DNA"/>
</dbReference>
<keyword evidence="3" id="KW-1185">Reference proteome</keyword>
<comment type="caution">
    <text evidence="2">The sequence shown here is derived from an EMBL/GenBank/DDBJ whole genome shotgun (WGS) entry which is preliminary data.</text>
</comment>
<organism evidence="2 3">
    <name type="scientific">Gossypium stocksii</name>
    <dbReference type="NCBI Taxonomy" id="47602"/>
    <lineage>
        <taxon>Eukaryota</taxon>
        <taxon>Viridiplantae</taxon>
        <taxon>Streptophyta</taxon>
        <taxon>Embryophyta</taxon>
        <taxon>Tracheophyta</taxon>
        <taxon>Spermatophyta</taxon>
        <taxon>Magnoliopsida</taxon>
        <taxon>eudicotyledons</taxon>
        <taxon>Gunneridae</taxon>
        <taxon>Pentapetalae</taxon>
        <taxon>rosids</taxon>
        <taxon>malvids</taxon>
        <taxon>Malvales</taxon>
        <taxon>Malvaceae</taxon>
        <taxon>Malvoideae</taxon>
        <taxon>Gossypium</taxon>
    </lineage>
</organism>
<name>A0A9D3WDG4_9ROSI</name>
<protein>
    <submittedName>
        <fullName evidence="2">Uncharacterized protein</fullName>
    </submittedName>
</protein>
<dbReference type="Proteomes" id="UP000828251">
    <property type="component" value="Unassembled WGS sequence"/>
</dbReference>
<evidence type="ECO:0000313" key="3">
    <source>
        <dbReference type="Proteomes" id="UP000828251"/>
    </source>
</evidence>
<gene>
    <name evidence="2" type="ORF">J1N35_005724</name>
</gene>
<proteinExistence type="predicted"/>
<dbReference type="AlphaFoldDB" id="A0A9D3WDG4"/>